<evidence type="ECO:0000313" key="2">
    <source>
        <dbReference type="EMBL" id="GAT35416.1"/>
    </source>
</evidence>
<dbReference type="SUPFAM" id="SSF51126">
    <property type="entry name" value="Pectin lyase-like"/>
    <property type="match status" value="2"/>
</dbReference>
<dbReference type="InterPro" id="IPR013425">
    <property type="entry name" value="Autotrns_rpt"/>
</dbReference>
<dbReference type="STRING" id="690879.TSACC_3481"/>
<reference evidence="3" key="1">
    <citation type="journal article" date="2017" name="Genome Announc.">
        <title>Draft Genome Sequence of Terrimicrobium sacchariphilum NM-5T, a Facultative Anaerobic Soil Bacterium of the Class Spartobacteria.</title>
        <authorList>
            <person name="Qiu Y.L."/>
            <person name="Tourlousse D.M."/>
            <person name="Matsuura N."/>
            <person name="Ohashi A."/>
            <person name="Sekiguchi Y."/>
        </authorList>
    </citation>
    <scope>NUCLEOTIDE SEQUENCE [LARGE SCALE GENOMIC DNA]</scope>
    <source>
        <strain evidence="3">NM-5</strain>
    </source>
</reference>
<evidence type="ECO:0000313" key="3">
    <source>
        <dbReference type="Proteomes" id="UP000076023"/>
    </source>
</evidence>
<dbReference type="FunCoup" id="A0A146GG64">
    <property type="interactions" value="3"/>
</dbReference>
<gene>
    <name evidence="2" type="ORF">TSACC_3481</name>
</gene>
<evidence type="ECO:0000256" key="1">
    <source>
        <dbReference type="ARBA" id="ARBA00022729"/>
    </source>
</evidence>
<dbReference type="OrthoDB" id="200337at2"/>
<dbReference type="RefSeq" id="WP_075081228.1">
    <property type="nucleotide sequence ID" value="NZ_BDCO01000003.1"/>
</dbReference>
<dbReference type="NCBIfam" id="TIGR02595">
    <property type="entry name" value="PEP_CTERM"/>
    <property type="match status" value="1"/>
</dbReference>
<dbReference type="NCBIfam" id="TIGR02601">
    <property type="entry name" value="autotrns_rpt"/>
    <property type="match status" value="3"/>
</dbReference>
<sequence>MKITACLSSIHFGEPLSARALAIAIGALSVFGMSAASADTLYWDTNGTSPGLGGSGTWGGGSASNFWNLVADGTGTPGAYIAGSDAVFSAGSTAVASAVSLGGSVSANSLTFSIGATTITNSVANQAITVGLGGITLAAGSGEVLIGNASGDTKVTVSGNQTWANNSSSRLLVGGGTINGQVTIAGPGLVQLGNDGTNNSFAGTGGSFVVGTSGTSGKLALSIANGGLNNDLYLVNGTLLGAGSSQSTKVKGMKSTGLFLQGDFTIAMGNDAQEFKSLTLDANKVLTVNGTNGNSSATPFAVARVDDGASNSGAILTKAGAGYMWIIGNTSTYSGGTVLSGGVLRVAYDESLGAASSGISFTADSTLQAGLSGTNLSLVANGTVTLGASRAISIANGVTATFDTQPGSTQQNMVVNSAISGGGALQKTGLGTLTLNGANSYGGITTVSGGILAVSNLADGGAASSVGNSSNAASNLVLKNGTTLQYTGSGSTSNRSFTIAGTGNSQGATLDASGTGALNLTNTSSIAYGTTNQSRTLTLTGANTDNNTLAAALSNNGSGVVSLTKTGAGKWILSGASSYTGATTVSAGTLIINGSTSATSAVSVASGAILGGSGTINGAVNVSGTLAPGNSPGNLTVNNNVTILDGGAVNMEIAGATVGTQYDRVTMTGASSVFSLTGTNNLALTLSYTPAVNALFFLVDNQGSSAIAGVFEQLNGVTTDLSQGALFTVSGQQFRISYTGDVTTSSFTGGNDLVVQAVPEPSTWLLLTASLASVIVFRRARKSC</sequence>
<dbReference type="InterPro" id="IPR013424">
    <property type="entry name" value="Ice-binding_C"/>
</dbReference>
<organism evidence="2 3">
    <name type="scientific">Terrimicrobium sacchariphilum</name>
    <dbReference type="NCBI Taxonomy" id="690879"/>
    <lineage>
        <taxon>Bacteria</taxon>
        <taxon>Pseudomonadati</taxon>
        <taxon>Verrucomicrobiota</taxon>
        <taxon>Terrimicrobiia</taxon>
        <taxon>Terrimicrobiales</taxon>
        <taxon>Terrimicrobiaceae</taxon>
        <taxon>Terrimicrobium</taxon>
    </lineage>
</organism>
<dbReference type="Proteomes" id="UP000076023">
    <property type="component" value="Unassembled WGS sequence"/>
</dbReference>
<dbReference type="AlphaFoldDB" id="A0A146GG64"/>
<name>A0A146GG64_TERSA</name>
<keyword evidence="3" id="KW-1185">Reference proteome</keyword>
<dbReference type="InterPro" id="IPR011050">
    <property type="entry name" value="Pectin_lyase_fold/virulence"/>
</dbReference>
<dbReference type="InParanoid" id="A0A146GG64"/>
<comment type="caution">
    <text evidence="2">The sequence shown here is derived from an EMBL/GenBank/DDBJ whole genome shotgun (WGS) entry which is preliminary data.</text>
</comment>
<dbReference type="Pfam" id="PF12951">
    <property type="entry name" value="PATR"/>
    <property type="match status" value="3"/>
</dbReference>
<proteinExistence type="predicted"/>
<accession>A0A146GG64</accession>
<protein>
    <submittedName>
        <fullName evidence="2">Fibronectin-binding autotransporter adhesin</fullName>
    </submittedName>
</protein>
<dbReference type="EMBL" id="BDCO01000003">
    <property type="protein sequence ID" value="GAT35416.1"/>
    <property type="molecule type" value="Genomic_DNA"/>
</dbReference>
<keyword evidence="1" id="KW-0732">Signal</keyword>